<gene>
    <name evidence="1" type="ORF">S12H4_45446</name>
</gene>
<protein>
    <submittedName>
        <fullName evidence="1">Uncharacterized protein</fullName>
    </submittedName>
</protein>
<evidence type="ECO:0000313" key="1">
    <source>
        <dbReference type="EMBL" id="GAJ09245.1"/>
    </source>
</evidence>
<reference evidence="1" key="1">
    <citation type="journal article" date="2014" name="Front. Microbiol.">
        <title>High frequency of phylogenetically diverse reductive dehalogenase-homologous genes in deep subseafloor sedimentary metagenomes.</title>
        <authorList>
            <person name="Kawai M."/>
            <person name="Futagami T."/>
            <person name="Toyoda A."/>
            <person name="Takaki Y."/>
            <person name="Nishi S."/>
            <person name="Hori S."/>
            <person name="Arai W."/>
            <person name="Tsubouchi T."/>
            <person name="Morono Y."/>
            <person name="Uchiyama I."/>
            <person name="Ito T."/>
            <person name="Fujiyama A."/>
            <person name="Inagaki F."/>
            <person name="Takami H."/>
        </authorList>
    </citation>
    <scope>NUCLEOTIDE SEQUENCE</scope>
    <source>
        <strain evidence="1">Expedition CK06-06</strain>
    </source>
</reference>
<accession>X1VLN7</accession>
<comment type="caution">
    <text evidence="1">The sequence shown here is derived from an EMBL/GenBank/DDBJ whole genome shotgun (WGS) entry which is preliminary data.</text>
</comment>
<dbReference type="EMBL" id="BARW01028101">
    <property type="protein sequence ID" value="GAJ09245.1"/>
    <property type="molecule type" value="Genomic_DNA"/>
</dbReference>
<sequence length="70" mass="7882">MPLPDAPAESPRVYKLLKNTLLANVTNDDLTLIGDPISIEMLNEDELRRLILVQLARLTVKQEWDGLLNA</sequence>
<dbReference type="AlphaFoldDB" id="X1VLN7"/>
<organism evidence="1">
    <name type="scientific">marine sediment metagenome</name>
    <dbReference type="NCBI Taxonomy" id="412755"/>
    <lineage>
        <taxon>unclassified sequences</taxon>
        <taxon>metagenomes</taxon>
        <taxon>ecological metagenomes</taxon>
    </lineage>
</organism>
<proteinExistence type="predicted"/>
<name>X1VLN7_9ZZZZ</name>